<proteinExistence type="predicted"/>
<accession>A0ABX5Q3B2</accession>
<organism evidence="2 3">
    <name type="scientific">Nonlabens dokdonensis</name>
    <dbReference type="NCBI Taxonomy" id="328515"/>
    <lineage>
        <taxon>Bacteria</taxon>
        <taxon>Pseudomonadati</taxon>
        <taxon>Bacteroidota</taxon>
        <taxon>Flavobacteriia</taxon>
        <taxon>Flavobacteriales</taxon>
        <taxon>Flavobacteriaceae</taxon>
        <taxon>Nonlabens</taxon>
    </lineage>
</organism>
<keyword evidence="1" id="KW-0175">Coiled coil</keyword>
<feature type="coiled-coil region" evidence="1">
    <location>
        <begin position="127"/>
        <end position="182"/>
    </location>
</feature>
<protein>
    <recommendedName>
        <fullName evidence="4">DUF3829 domain-containing protein</fullName>
    </recommendedName>
</protein>
<dbReference type="PROSITE" id="PS51257">
    <property type="entry name" value="PROKAR_LIPOPROTEIN"/>
    <property type="match status" value="1"/>
</dbReference>
<gene>
    <name evidence="2" type="ORF">LX97_01499</name>
</gene>
<dbReference type="EMBL" id="QKZR01000001">
    <property type="protein sequence ID" value="PZX44481.1"/>
    <property type="molecule type" value="Genomic_DNA"/>
</dbReference>
<sequence>MKKSIFTILMLSTIMIACKDNDKETDDLANEQSVAEADYQNNDDYNTTAVITYNLESAEKMADEARENVTMDKNNMVSLKNFTSYGELQNNIKNLSIDPSKRDKMQEKKAIESFNYFVSNMPNYLKTNLIMKEVEDARIAMKKLEKNLNDETASSRVIKKHIQNVKDKVADLNNEIVDMRLSLDKQDLDYAAYSDFVNNVNYNDVGVITIVDFDNYRQFQDDYNEFNQADAENQMKLEQSLSTTFNEMVATMPNYLKIDDVMDALDDIRKEIKEYETEIDDPSIDNEEHLENLEEIDEAMYDFNKELLKARKKFDEENLDLLENYMESLNEGLEYLDK</sequence>
<comment type="caution">
    <text evidence="2">The sequence shown here is derived from an EMBL/GenBank/DDBJ whole genome shotgun (WGS) entry which is preliminary data.</text>
</comment>
<evidence type="ECO:0000313" key="3">
    <source>
        <dbReference type="Proteomes" id="UP000248584"/>
    </source>
</evidence>
<reference evidence="2 3" key="1">
    <citation type="submission" date="2018-06" db="EMBL/GenBank/DDBJ databases">
        <title>Genomic Encyclopedia of Archaeal and Bacterial Type Strains, Phase II (KMG-II): from individual species to whole genera.</title>
        <authorList>
            <person name="Goeker M."/>
        </authorList>
    </citation>
    <scope>NUCLEOTIDE SEQUENCE [LARGE SCALE GENOMIC DNA]</scope>
    <source>
        <strain evidence="2 3">DSM 17205</strain>
    </source>
</reference>
<evidence type="ECO:0000256" key="1">
    <source>
        <dbReference type="SAM" id="Coils"/>
    </source>
</evidence>
<evidence type="ECO:0008006" key="4">
    <source>
        <dbReference type="Google" id="ProtNLM"/>
    </source>
</evidence>
<dbReference type="RefSeq" id="WP_015362337.1">
    <property type="nucleotide sequence ID" value="NZ_QKZR01000001.1"/>
</dbReference>
<name>A0ABX5Q3B2_9FLAO</name>
<evidence type="ECO:0000313" key="2">
    <source>
        <dbReference type="EMBL" id="PZX44481.1"/>
    </source>
</evidence>
<dbReference type="Proteomes" id="UP000248584">
    <property type="component" value="Unassembled WGS sequence"/>
</dbReference>
<keyword evidence="3" id="KW-1185">Reference proteome</keyword>